<dbReference type="RefSeq" id="WP_117325638.1">
    <property type="nucleotide sequence ID" value="NZ_QVTE01000013.1"/>
</dbReference>
<comment type="caution">
    <text evidence="1">The sequence shown here is derived from an EMBL/GenBank/DDBJ whole genome shotgun (WGS) entry which is preliminary data.</text>
</comment>
<gene>
    <name evidence="1" type="ORF">D0469_05480</name>
</gene>
<name>A0A372LSY3_9BACI</name>
<evidence type="ECO:0000313" key="2">
    <source>
        <dbReference type="Proteomes" id="UP000264541"/>
    </source>
</evidence>
<reference evidence="1" key="1">
    <citation type="submission" date="2018-08" db="EMBL/GenBank/DDBJ databases">
        <title>Bacillus chawlae sp. nov., Bacillus glennii sp. nov., and Bacillus saganii sp. nov. Isolated from the Vehicle Assembly Building at Kennedy Space Center where the Viking Spacecraft were Assembled.</title>
        <authorList>
            <person name="Seuylemezian A."/>
            <person name="Vaishampayan P."/>
        </authorList>
    </citation>
    <scope>NUCLEOTIDE SEQUENCE [LARGE SCALE GENOMIC DNA]</scope>
    <source>
        <strain evidence="1">V47-23a</strain>
    </source>
</reference>
<dbReference type="OrthoDB" id="2645109at2"/>
<dbReference type="AlphaFoldDB" id="A0A372LSY3"/>
<keyword evidence="2" id="KW-1185">Reference proteome</keyword>
<accession>A0A372LSY3</accession>
<organism evidence="1 2">
    <name type="scientific">Peribacillus saganii</name>
    <dbReference type="NCBI Taxonomy" id="2303992"/>
    <lineage>
        <taxon>Bacteria</taxon>
        <taxon>Bacillati</taxon>
        <taxon>Bacillota</taxon>
        <taxon>Bacilli</taxon>
        <taxon>Bacillales</taxon>
        <taxon>Bacillaceae</taxon>
        <taxon>Peribacillus</taxon>
    </lineage>
</organism>
<dbReference type="InterPro" id="IPR046074">
    <property type="entry name" value="DUF6092"/>
</dbReference>
<evidence type="ECO:0000313" key="1">
    <source>
        <dbReference type="EMBL" id="RFU70664.1"/>
    </source>
</evidence>
<dbReference type="Pfam" id="PF19585">
    <property type="entry name" value="DUF6092"/>
    <property type="match status" value="1"/>
</dbReference>
<dbReference type="Proteomes" id="UP000264541">
    <property type="component" value="Unassembled WGS sequence"/>
</dbReference>
<proteinExistence type="predicted"/>
<protein>
    <submittedName>
        <fullName evidence="1">Uncharacterized protein</fullName>
    </submittedName>
</protein>
<dbReference type="EMBL" id="QVTE01000013">
    <property type="protein sequence ID" value="RFU70664.1"/>
    <property type="molecule type" value="Genomic_DNA"/>
</dbReference>
<sequence length="106" mass="12076">MTITGPLETEQQIKEHLRDYVAYALTSAKGLYREPQSYGAMRMFDAMERALRLLQEVGVKDEALEEALTTVRKQRWQAMTNPDAFGKAIDDSILNLVDITINQNID</sequence>